<organism evidence="2 3">
    <name type="scientific">Pelagibacterium halotolerans (strain DSM 22347 / JCM 15775 / CGMCC 1.7692 / B2)</name>
    <dbReference type="NCBI Taxonomy" id="1082931"/>
    <lineage>
        <taxon>Bacteria</taxon>
        <taxon>Pseudomonadati</taxon>
        <taxon>Pseudomonadota</taxon>
        <taxon>Alphaproteobacteria</taxon>
        <taxon>Hyphomicrobiales</taxon>
        <taxon>Devosiaceae</taxon>
        <taxon>Pelagibacterium</taxon>
    </lineage>
</organism>
<evidence type="ECO:0000313" key="2">
    <source>
        <dbReference type="EMBL" id="AEQ53106.1"/>
    </source>
</evidence>
<proteinExistence type="predicted"/>
<feature type="compositionally biased region" description="Basic residues" evidence="1">
    <location>
        <begin position="35"/>
        <end position="44"/>
    </location>
</feature>
<dbReference type="KEGG" id="phl:KKY_3116"/>
<dbReference type="STRING" id="1082931.KKY_3116"/>
<feature type="compositionally biased region" description="Basic residues" evidence="1">
    <location>
        <begin position="167"/>
        <end position="176"/>
    </location>
</feature>
<evidence type="ECO:0000313" key="3">
    <source>
        <dbReference type="Proteomes" id="UP000008850"/>
    </source>
</evidence>
<name>G4RGV3_PELHB</name>
<feature type="region of interest" description="Disordered" evidence="1">
    <location>
        <begin position="251"/>
        <end position="276"/>
    </location>
</feature>
<feature type="region of interest" description="Disordered" evidence="1">
    <location>
        <begin position="1"/>
        <end position="124"/>
    </location>
</feature>
<dbReference type="EMBL" id="CP003075">
    <property type="protein sequence ID" value="AEQ53106.1"/>
    <property type="molecule type" value="Genomic_DNA"/>
</dbReference>
<reference evidence="2 3" key="1">
    <citation type="journal article" date="2012" name="J. Bacteriol.">
        <title>Complete genome sequence of Pelagibacterium halotolerans B2T.</title>
        <authorList>
            <person name="Huo Y.Y."/>
            <person name="Cheng H."/>
            <person name="Han X.F."/>
            <person name="Jiang X.W."/>
            <person name="Sun C."/>
            <person name="Zhang X.Q."/>
            <person name="Zhu X.F."/>
            <person name="Liu Y.F."/>
            <person name="Li P.F."/>
            <person name="Ni P.X."/>
            <person name="Wu M."/>
        </authorList>
    </citation>
    <scope>NUCLEOTIDE SEQUENCE [LARGE SCALE GENOMIC DNA]</scope>
    <source>
        <strain evidence="3">DSM 22347 / JCM 15775 / CGMCC 1.7692 / B2</strain>
    </source>
</reference>
<accession>G4RGV3</accession>
<feature type="compositionally biased region" description="Basic and acidic residues" evidence="1">
    <location>
        <begin position="81"/>
        <end position="92"/>
    </location>
</feature>
<evidence type="ECO:0000256" key="1">
    <source>
        <dbReference type="SAM" id="MobiDB-lite"/>
    </source>
</evidence>
<gene>
    <name evidence="2" type="ordered locus">KKY_3116</name>
</gene>
<dbReference type="Proteomes" id="UP000008850">
    <property type="component" value="Chromosome"/>
</dbReference>
<dbReference type="AlphaFoldDB" id="G4RGV3"/>
<sequence length="276" mass="30470">MLSPARAGHPYNRDRQANHDPFFLRSGTTGSSVCHCRRHCHRPGRLPLRPPHRPNSSSGEPIRSCTKTTRVEPAPNPTKADPAKRHQAKSDKLPQGYRSHPERLTAPNAQHATRPRPIRSAGLCRSSQGFETTVLTGDFGLCLGLQPQPGEPTHVTCRNNAADRKERHAHQKRHQRPEKESHADSKARNDAIAIARVGSESKNPENWHGIPRISSAQIRRAGLKKFQISASNCSRSLAEGCVLRMAAAHASHAAHTSRTSQTPGNPQVFQRKILKP</sequence>
<protein>
    <submittedName>
        <fullName evidence="2">Uncharacterized protein</fullName>
    </submittedName>
</protein>
<feature type="compositionally biased region" description="Basic and acidic residues" evidence="1">
    <location>
        <begin position="177"/>
        <end position="188"/>
    </location>
</feature>
<dbReference type="HOGENOM" id="CLU_1007790_0_0_5"/>
<feature type="compositionally biased region" description="Low complexity" evidence="1">
    <location>
        <begin position="251"/>
        <end position="262"/>
    </location>
</feature>
<keyword evidence="3" id="KW-1185">Reference proteome</keyword>
<feature type="region of interest" description="Disordered" evidence="1">
    <location>
        <begin position="162"/>
        <end position="188"/>
    </location>
</feature>